<dbReference type="InterPro" id="IPR008265">
    <property type="entry name" value="Lipase_GDSL_AS"/>
</dbReference>
<dbReference type="Pfam" id="PF00657">
    <property type="entry name" value="Lipase_GDSL"/>
    <property type="match status" value="1"/>
</dbReference>
<dbReference type="InterPro" id="IPR036514">
    <property type="entry name" value="SGNH_hydro_sf"/>
</dbReference>
<dbReference type="InterPro" id="IPR035669">
    <property type="entry name" value="SGNH_plant_lipase-like"/>
</dbReference>
<keyword evidence="4" id="KW-1185">Reference proteome</keyword>
<dbReference type="PROSITE" id="PS01098">
    <property type="entry name" value="LIPASE_GDSL_SER"/>
    <property type="match status" value="1"/>
</dbReference>
<evidence type="ECO:0000256" key="2">
    <source>
        <dbReference type="SAM" id="SignalP"/>
    </source>
</evidence>
<evidence type="ECO:0000313" key="4">
    <source>
        <dbReference type="Proteomes" id="UP000636709"/>
    </source>
</evidence>
<feature type="signal peptide" evidence="2">
    <location>
        <begin position="1"/>
        <end position="28"/>
    </location>
</feature>
<evidence type="ECO:0000256" key="1">
    <source>
        <dbReference type="ARBA" id="ARBA00008668"/>
    </source>
</evidence>
<dbReference type="Gene3D" id="3.40.50.1110">
    <property type="entry name" value="SGNH hydrolase"/>
    <property type="match status" value="1"/>
</dbReference>
<feature type="chain" id="PRO_5032983522" description="GDSL esterase/lipase" evidence="2">
    <location>
        <begin position="29"/>
        <end position="440"/>
    </location>
</feature>
<keyword evidence="2" id="KW-0732">Signal</keyword>
<dbReference type="GO" id="GO:0016298">
    <property type="term" value="F:lipase activity"/>
    <property type="evidence" value="ECO:0007669"/>
    <property type="project" value="InterPro"/>
</dbReference>
<dbReference type="GO" id="GO:0006629">
    <property type="term" value="P:lipid metabolic process"/>
    <property type="evidence" value="ECO:0007669"/>
    <property type="project" value="InterPro"/>
</dbReference>
<name>A0A835AXV1_9POAL</name>
<accession>A0A835AXV1</accession>
<dbReference type="PANTHER" id="PTHR45642:SF67">
    <property type="entry name" value="GDSL-LIKE LIPASE_ACYLHYDROLASE FAMILY PROTEIN, EXPRESSED"/>
    <property type="match status" value="1"/>
</dbReference>
<comment type="caution">
    <text evidence="3">The sequence shown here is derived from an EMBL/GenBank/DDBJ whole genome shotgun (WGS) entry which is preliminary data.</text>
</comment>
<dbReference type="PANTHER" id="PTHR45642">
    <property type="entry name" value="GDSL ESTERASE/LIPASE EXL3"/>
    <property type="match status" value="1"/>
</dbReference>
<dbReference type="AlphaFoldDB" id="A0A835AXV1"/>
<gene>
    <name evidence="3" type="ORF">HU200_045260</name>
</gene>
<organism evidence="3 4">
    <name type="scientific">Digitaria exilis</name>
    <dbReference type="NCBI Taxonomy" id="1010633"/>
    <lineage>
        <taxon>Eukaryota</taxon>
        <taxon>Viridiplantae</taxon>
        <taxon>Streptophyta</taxon>
        <taxon>Embryophyta</taxon>
        <taxon>Tracheophyta</taxon>
        <taxon>Spermatophyta</taxon>
        <taxon>Magnoliopsida</taxon>
        <taxon>Liliopsida</taxon>
        <taxon>Poales</taxon>
        <taxon>Poaceae</taxon>
        <taxon>PACMAD clade</taxon>
        <taxon>Panicoideae</taxon>
        <taxon>Panicodae</taxon>
        <taxon>Paniceae</taxon>
        <taxon>Anthephorinae</taxon>
        <taxon>Digitaria</taxon>
    </lineage>
</organism>
<sequence length="440" mass="47393">MEMRSVPTASTVMLLLLLLSAAATTVRGQALVPGMMIFGDSVVDAGNNNRLATLVRADFPPYGRDFPATHAPTGRFCNGKLATDYTGKKLAPCISPRSSLNCWRFHHSDTHEWFICGTITDGMGCMDAVENLGLSSYPPAYLSEEAQSNNKSLLHGANFASGGAGYLDATAALYVRVHRSPTCSIHHACVASRLMLLLTLLTDLWIRTYARVQGAMSLSRQAQYFREYQSRVAASAGEKKARALTSGSIYVVSAGTSDYVQNYYVNPMMAAAYTPEQFADALMQPFTSFVEGLYSLGARRIGVTSLPPMGCLPASVTLFGGGNPGCVERLNNDSLTFNRKLGAAADAVKQRRPDLKLVVFDIYQPLLDLVNNPTNAGFFESRRACCGTGTIETSVLCHQGAPGTCSNATGYVFWDGFHPTDAANRVLADSLLMQGLQLIA</sequence>
<dbReference type="CDD" id="cd01837">
    <property type="entry name" value="SGNH_plant_lipase_like"/>
    <property type="match status" value="1"/>
</dbReference>
<evidence type="ECO:0008006" key="5">
    <source>
        <dbReference type="Google" id="ProtNLM"/>
    </source>
</evidence>
<dbReference type="Proteomes" id="UP000636709">
    <property type="component" value="Unassembled WGS sequence"/>
</dbReference>
<dbReference type="InterPro" id="IPR001087">
    <property type="entry name" value="GDSL"/>
</dbReference>
<protein>
    <recommendedName>
        <fullName evidence="5">GDSL esterase/lipase</fullName>
    </recommendedName>
</protein>
<reference evidence="3" key="1">
    <citation type="submission" date="2020-07" db="EMBL/GenBank/DDBJ databases">
        <title>Genome sequence and genetic diversity analysis of an under-domesticated orphan crop, white fonio (Digitaria exilis).</title>
        <authorList>
            <person name="Bennetzen J.L."/>
            <person name="Chen S."/>
            <person name="Ma X."/>
            <person name="Wang X."/>
            <person name="Yssel A.E.J."/>
            <person name="Chaluvadi S.R."/>
            <person name="Johnson M."/>
            <person name="Gangashetty P."/>
            <person name="Hamidou F."/>
            <person name="Sanogo M.D."/>
            <person name="Zwaenepoel A."/>
            <person name="Wallace J."/>
            <person name="Van De Peer Y."/>
            <person name="Van Deynze A."/>
        </authorList>
    </citation>
    <scope>NUCLEOTIDE SEQUENCE</scope>
    <source>
        <tissue evidence="3">Leaves</tissue>
    </source>
</reference>
<dbReference type="InterPro" id="IPR050592">
    <property type="entry name" value="GDSL_lipolytic_enzyme"/>
</dbReference>
<dbReference type="EMBL" id="JACEFO010002109">
    <property type="protein sequence ID" value="KAF8681819.1"/>
    <property type="molecule type" value="Genomic_DNA"/>
</dbReference>
<dbReference type="SUPFAM" id="SSF52266">
    <property type="entry name" value="SGNH hydrolase"/>
    <property type="match status" value="1"/>
</dbReference>
<proteinExistence type="inferred from homology"/>
<dbReference type="OrthoDB" id="1600564at2759"/>
<comment type="similarity">
    <text evidence="1">Belongs to the 'GDSL' lipolytic enzyme family.</text>
</comment>
<evidence type="ECO:0000313" key="3">
    <source>
        <dbReference type="EMBL" id="KAF8681819.1"/>
    </source>
</evidence>